<name>A0A3P7LZ98_DIBLA</name>
<sequence>MLCRRALLPSTDTPLLLYEEIRVGELRRLKNLDDPIRSCFSDSPDAPILVYQVLPVSGPSKAIPELLHSEFCELHFPWNLLAPIDSSSDFKQCAVVLPPKADNCLLPGIPFANRTSFASNALFATMSGKSPSFTVRLSLKNSCRYLLHLLASHLNTEPQFIQLFKPIYLGSGDKEFVAIPSAFLGTLQGLLSVAGSANSCSLHHNHHTPAL</sequence>
<protein>
    <submittedName>
        <fullName evidence="1">Uncharacterized protein</fullName>
    </submittedName>
</protein>
<reference evidence="1 2" key="1">
    <citation type="submission" date="2018-11" db="EMBL/GenBank/DDBJ databases">
        <authorList>
            <consortium name="Pathogen Informatics"/>
        </authorList>
    </citation>
    <scope>NUCLEOTIDE SEQUENCE [LARGE SCALE GENOMIC DNA]</scope>
</reference>
<feature type="non-terminal residue" evidence="1">
    <location>
        <position position="211"/>
    </location>
</feature>
<dbReference type="Proteomes" id="UP000281553">
    <property type="component" value="Unassembled WGS sequence"/>
</dbReference>
<dbReference type="AlphaFoldDB" id="A0A3P7LZ98"/>
<proteinExistence type="predicted"/>
<dbReference type="Gene3D" id="3.10.20.90">
    <property type="entry name" value="Phosphatidylinositol 3-kinase Catalytic Subunit, Chain A, domain 1"/>
    <property type="match status" value="1"/>
</dbReference>
<evidence type="ECO:0000313" key="2">
    <source>
        <dbReference type="Proteomes" id="UP000281553"/>
    </source>
</evidence>
<keyword evidence="2" id="KW-1185">Reference proteome</keyword>
<accession>A0A3P7LZ98</accession>
<gene>
    <name evidence="1" type="ORF">DILT_LOCUS7302</name>
</gene>
<organism evidence="1 2">
    <name type="scientific">Dibothriocephalus latus</name>
    <name type="common">Fish tapeworm</name>
    <name type="synonym">Diphyllobothrium latum</name>
    <dbReference type="NCBI Taxonomy" id="60516"/>
    <lineage>
        <taxon>Eukaryota</taxon>
        <taxon>Metazoa</taxon>
        <taxon>Spiralia</taxon>
        <taxon>Lophotrochozoa</taxon>
        <taxon>Platyhelminthes</taxon>
        <taxon>Cestoda</taxon>
        <taxon>Eucestoda</taxon>
        <taxon>Diphyllobothriidea</taxon>
        <taxon>Diphyllobothriidae</taxon>
        <taxon>Dibothriocephalus</taxon>
    </lineage>
</organism>
<evidence type="ECO:0000313" key="1">
    <source>
        <dbReference type="EMBL" id="VDN11471.1"/>
    </source>
</evidence>
<dbReference type="EMBL" id="UYRU01051516">
    <property type="protein sequence ID" value="VDN11471.1"/>
    <property type="molecule type" value="Genomic_DNA"/>
</dbReference>